<gene>
    <name evidence="2" type="ORF">CSUB01_07031</name>
</gene>
<accession>A0A066WX65</accession>
<evidence type="ECO:0000256" key="1">
    <source>
        <dbReference type="SAM" id="MobiDB-lite"/>
    </source>
</evidence>
<feature type="compositionally biased region" description="Basic and acidic residues" evidence="1">
    <location>
        <begin position="433"/>
        <end position="443"/>
    </location>
</feature>
<keyword evidence="3" id="KW-1185">Reference proteome</keyword>
<dbReference type="OMA" id="ANACDWG"/>
<feature type="region of interest" description="Disordered" evidence="1">
    <location>
        <begin position="422"/>
        <end position="451"/>
    </location>
</feature>
<organism evidence="2 3">
    <name type="scientific">Colletotrichum sublineola</name>
    <name type="common">Sorghum anthracnose fungus</name>
    <dbReference type="NCBI Taxonomy" id="1173701"/>
    <lineage>
        <taxon>Eukaryota</taxon>
        <taxon>Fungi</taxon>
        <taxon>Dikarya</taxon>
        <taxon>Ascomycota</taxon>
        <taxon>Pezizomycotina</taxon>
        <taxon>Sordariomycetes</taxon>
        <taxon>Hypocreomycetidae</taxon>
        <taxon>Glomerellales</taxon>
        <taxon>Glomerellaceae</taxon>
        <taxon>Colletotrichum</taxon>
        <taxon>Colletotrichum graminicola species complex</taxon>
    </lineage>
</organism>
<sequence>MRQDLNNRVSPQAIDIRKMIESNETSNTLLTQAAERLDAATKALMSEKAEFALAKEQLLQKGTEFASINVEMEKAMAAVEELVAIQCNNFVNTNNGLNNLTPTSSVCSGMGVFDAQELSSFQKDIQKEKNELEAVKSAMNDVWVDINPLNEKSDGNKHGVKVDGQHGLQQKVHDFDNPNTNDTINTQAKEREDLKASIIEELKKELKTDLKAELEKMVTTRVEDLKAELMEDLKYEFILCDLKYELKDELKAELKGELKTKLQKKLSTLVANVRADLKYELIDHVESNIKPEFIKHEVKDAVSHKMIECVKPLDQIYQEMKEALHRIDTKEQEFQSTLVGKVSSLQEKHKKFEKETDDRLISIEDELGMKMVQSWQEEYISAKKGRAKKDQAKNIQEPHVRKETAIKPPCFPTFPSMLQGCNNTTNNKHQKKYGREPRVKDAAHTNLSSKKPEGSIVSRCVAANACDWGIKVPADVFVTPQESVQQNSYPSPGIWDTAIPWDY</sequence>
<dbReference type="AlphaFoldDB" id="A0A066WX65"/>
<dbReference type="HOGENOM" id="CLU_541859_0_0_1"/>
<evidence type="ECO:0000313" key="2">
    <source>
        <dbReference type="EMBL" id="KDN61267.1"/>
    </source>
</evidence>
<name>A0A066WX65_COLSU</name>
<dbReference type="eggNOG" id="ENOG502T4UP">
    <property type="taxonomic scope" value="Eukaryota"/>
</dbReference>
<dbReference type="OrthoDB" id="10563252at2759"/>
<dbReference type="EMBL" id="JMSE01001427">
    <property type="protein sequence ID" value="KDN61267.1"/>
    <property type="molecule type" value="Genomic_DNA"/>
</dbReference>
<evidence type="ECO:0000313" key="3">
    <source>
        <dbReference type="Proteomes" id="UP000027238"/>
    </source>
</evidence>
<comment type="caution">
    <text evidence="2">The sequence shown here is derived from an EMBL/GenBank/DDBJ whole genome shotgun (WGS) entry which is preliminary data.</text>
</comment>
<reference evidence="3" key="1">
    <citation type="journal article" date="2014" name="Genome Announc.">
        <title>Draft genome sequence of Colletotrichum sublineola, a destructive pathogen of cultivated sorghum.</title>
        <authorList>
            <person name="Baroncelli R."/>
            <person name="Sanz-Martin J.M."/>
            <person name="Rech G.E."/>
            <person name="Sukno S.A."/>
            <person name="Thon M.R."/>
        </authorList>
    </citation>
    <scope>NUCLEOTIDE SEQUENCE [LARGE SCALE GENOMIC DNA]</scope>
    <source>
        <strain evidence="3">TX430BB</strain>
    </source>
</reference>
<proteinExistence type="predicted"/>
<dbReference type="Proteomes" id="UP000027238">
    <property type="component" value="Unassembled WGS sequence"/>
</dbReference>
<protein>
    <submittedName>
        <fullName evidence="2">Uncharacterized protein</fullName>
    </submittedName>
</protein>